<dbReference type="KEGG" id="goe:114828447"/>
<dbReference type="RefSeq" id="XP_028968500.1">
    <property type="nucleotide sequence ID" value="XM_029112667.1"/>
</dbReference>
<protein>
    <submittedName>
        <fullName evidence="2">Uncharacterized protein LOC114828447</fullName>
    </submittedName>
</protein>
<dbReference type="AlphaFoldDB" id="A0AAJ7SI50"/>
<evidence type="ECO:0000313" key="1">
    <source>
        <dbReference type="Proteomes" id="UP000694867"/>
    </source>
</evidence>
<evidence type="ECO:0000313" key="2">
    <source>
        <dbReference type="RefSeq" id="XP_028968500.1"/>
    </source>
</evidence>
<accession>A0AAJ7SI50</accession>
<gene>
    <name evidence="2" type="primary">LOC114828447</name>
</gene>
<keyword evidence="1" id="KW-1185">Reference proteome</keyword>
<sequence length="156" mass="17864">MAQFVRTKSIPLIRLAGEEAHSVDDLIEKACELNGIPPIYRYLMALYDLKAKAYLGAHESIGGDGGEFELQLRIRFHPGCASRIEEPNTRNLYYHQMLYYLFDEFKVKEYSHKLVSHLVGFVALDYVRQLIERGEAPSDEKTAELLESTALPADWK</sequence>
<feature type="non-terminal residue" evidence="2">
    <location>
        <position position="156"/>
    </location>
</feature>
<dbReference type="Proteomes" id="UP000694867">
    <property type="component" value="Unplaced"/>
</dbReference>
<reference evidence="2" key="1">
    <citation type="submission" date="2025-08" db="UniProtKB">
        <authorList>
            <consortium name="RefSeq"/>
        </authorList>
    </citation>
    <scope>IDENTIFICATION</scope>
</reference>
<name>A0AAJ7SI50_9ACAR</name>
<proteinExistence type="predicted"/>
<dbReference type="GeneID" id="114828447"/>
<organism evidence="1 2">
    <name type="scientific">Galendromus occidentalis</name>
    <name type="common">western predatory mite</name>
    <dbReference type="NCBI Taxonomy" id="34638"/>
    <lineage>
        <taxon>Eukaryota</taxon>
        <taxon>Metazoa</taxon>
        <taxon>Ecdysozoa</taxon>
        <taxon>Arthropoda</taxon>
        <taxon>Chelicerata</taxon>
        <taxon>Arachnida</taxon>
        <taxon>Acari</taxon>
        <taxon>Parasitiformes</taxon>
        <taxon>Mesostigmata</taxon>
        <taxon>Gamasina</taxon>
        <taxon>Phytoseioidea</taxon>
        <taxon>Phytoseiidae</taxon>
        <taxon>Typhlodrominae</taxon>
        <taxon>Galendromus</taxon>
    </lineage>
</organism>